<dbReference type="Proteomes" id="UP000521017">
    <property type="component" value="Unassembled WGS sequence"/>
</dbReference>
<reference evidence="1 2" key="1">
    <citation type="submission" date="2020-08" db="EMBL/GenBank/DDBJ databases">
        <title>Genomic Encyclopedia of Type Strains, Phase IV (KMG-V): Genome sequencing to study the core and pangenomes of soil and plant-associated prokaryotes.</title>
        <authorList>
            <person name="Whitman W."/>
        </authorList>
    </citation>
    <scope>NUCLEOTIDE SEQUENCE [LARGE SCALE GENOMIC DNA]</scope>
    <source>
        <strain evidence="1 2">M2T3</strain>
    </source>
</reference>
<dbReference type="AlphaFoldDB" id="A0A7X0J188"/>
<dbReference type="RefSeq" id="WP_184623764.1">
    <property type="nucleotide sequence ID" value="NZ_JACHCC010000003.1"/>
</dbReference>
<protein>
    <submittedName>
        <fullName evidence="1">Uncharacterized protein</fullName>
    </submittedName>
</protein>
<organism evidence="1 2">
    <name type="scientific">Pedobacter cryoconitis</name>
    <dbReference type="NCBI Taxonomy" id="188932"/>
    <lineage>
        <taxon>Bacteria</taxon>
        <taxon>Pseudomonadati</taxon>
        <taxon>Bacteroidota</taxon>
        <taxon>Sphingobacteriia</taxon>
        <taxon>Sphingobacteriales</taxon>
        <taxon>Sphingobacteriaceae</taxon>
        <taxon>Pedobacter</taxon>
    </lineage>
</organism>
<evidence type="ECO:0000313" key="2">
    <source>
        <dbReference type="Proteomes" id="UP000521017"/>
    </source>
</evidence>
<gene>
    <name evidence="1" type="ORF">HDF25_001206</name>
</gene>
<name>A0A7X0J188_9SPHI</name>
<proteinExistence type="predicted"/>
<comment type="caution">
    <text evidence="1">The sequence shown here is derived from an EMBL/GenBank/DDBJ whole genome shotgun (WGS) entry which is preliminary data.</text>
</comment>
<dbReference type="EMBL" id="JACHCC010000003">
    <property type="protein sequence ID" value="MBB6499065.1"/>
    <property type="molecule type" value="Genomic_DNA"/>
</dbReference>
<evidence type="ECO:0000313" key="1">
    <source>
        <dbReference type="EMBL" id="MBB6499065.1"/>
    </source>
</evidence>
<accession>A0A7X0J188</accession>
<sequence>MNKEQLKAELLKKELVKPNSTEERLAMEVESLCETFDCTGNTARANGNTGGENDILF</sequence>